<feature type="domain" description="Response regulatory" evidence="5">
    <location>
        <begin position="5"/>
        <end position="120"/>
    </location>
</feature>
<evidence type="ECO:0000256" key="4">
    <source>
        <dbReference type="PROSITE-ProRule" id="PRU00169"/>
    </source>
</evidence>
<dbReference type="PANTHER" id="PTHR44591:SF3">
    <property type="entry name" value="RESPONSE REGULATORY DOMAIN-CONTAINING PROTEIN"/>
    <property type="match status" value="1"/>
</dbReference>
<dbReference type="Proteomes" id="UP000198656">
    <property type="component" value="Unassembled WGS sequence"/>
</dbReference>
<keyword evidence="2 4" id="KW-0597">Phosphoprotein</keyword>
<dbReference type="RefSeq" id="WP_092330694.1">
    <property type="nucleotide sequence ID" value="NZ_FNCP01000004.1"/>
</dbReference>
<feature type="modified residue" description="4-aspartylphosphate" evidence="4">
    <location>
        <position position="54"/>
    </location>
</feature>
<evidence type="ECO:0000259" key="5">
    <source>
        <dbReference type="PROSITE" id="PS50110"/>
    </source>
</evidence>
<dbReference type="AlphaFoldDB" id="A0A1G7VCE1"/>
<evidence type="ECO:0000313" key="7">
    <source>
        <dbReference type="Proteomes" id="UP000198656"/>
    </source>
</evidence>
<dbReference type="PANTHER" id="PTHR44591">
    <property type="entry name" value="STRESS RESPONSE REGULATOR PROTEIN 1"/>
    <property type="match status" value="1"/>
</dbReference>
<dbReference type="Pfam" id="PF00072">
    <property type="entry name" value="Response_reg"/>
    <property type="match status" value="1"/>
</dbReference>
<dbReference type="SMART" id="SM00448">
    <property type="entry name" value="REC"/>
    <property type="match status" value="1"/>
</dbReference>
<dbReference type="InterPro" id="IPR050595">
    <property type="entry name" value="Bact_response_regulator"/>
</dbReference>
<gene>
    <name evidence="6" type="ORF">SAMN05443529_10481</name>
</gene>
<dbReference type="PROSITE" id="PS50110">
    <property type="entry name" value="RESPONSE_REGULATORY"/>
    <property type="match status" value="1"/>
</dbReference>
<sequence>MSNDYLLVVDDHFGVRQLMCEFLSREGFRVKEAADGYTALQIASEEKPKLTFLDLKMPGLSGLETLNKLLQIRPKTQVVVMSGYTQDNALTSAVQSGLVKHFLTKPFDLDNLRLILPSLLSNPWESSN</sequence>
<proteinExistence type="predicted"/>
<evidence type="ECO:0000256" key="1">
    <source>
        <dbReference type="ARBA" id="ARBA00018672"/>
    </source>
</evidence>
<comment type="function">
    <text evidence="3">May play the central regulatory role in sporulation. It may be an element of the effector pathway responsible for the activation of sporulation genes in response to nutritional stress. Spo0A may act in concert with spo0H (a sigma factor) to control the expression of some genes that are critical to the sporulation process.</text>
</comment>
<evidence type="ECO:0000256" key="3">
    <source>
        <dbReference type="ARBA" id="ARBA00024867"/>
    </source>
</evidence>
<dbReference type="InterPro" id="IPR011006">
    <property type="entry name" value="CheY-like_superfamily"/>
</dbReference>
<protein>
    <recommendedName>
        <fullName evidence="1">Stage 0 sporulation protein A homolog</fullName>
    </recommendedName>
</protein>
<name>A0A1G7VCE1_9FIRM</name>
<organism evidence="6 7">
    <name type="scientific">Desulfosporosinus hippei DSM 8344</name>
    <dbReference type="NCBI Taxonomy" id="1121419"/>
    <lineage>
        <taxon>Bacteria</taxon>
        <taxon>Bacillati</taxon>
        <taxon>Bacillota</taxon>
        <taxon>Clostridia</taxon>
        <taxon>Eubacteriales</taxon>
        <taxon>Desulfitobacteriaceae</taxon>
        <taxon>Desulfosporosinus</taxon>
    </lineage>
</organism>
<dbReference type="SUPFAM" id="SSF52172">
    <property type="entry name" value="CheY-like"/>
    <property type="match status" value="1"/>
</dbReference>
<accession>A0A1G7VCE1</accession>
<evidence type="ECO:0000256" key="2">
    <source>
        <dbReference type="ARBA" id="ARBA00022553"/>
    </source>
</evidence>
<dbReference type="EMBL" id="FNCP01000004">
    <property type="protein sequence ID" value="SDG57492.1"/>
    <property type="molecule type" value="Genomic_DNA"/>
</dbReference>
<dbReference type="GO" id="GO:0000160">
    <property type="term" value="P:phosphorelay signal transduction system"/>
    <property type="evidence" value="ECO:0007669"/>
    <property type="project" value="InterPro"/>
</dbReference>
<reference evidence="7" key="1">
    <citation type="submission" date="2016-10" db="EMBL/GenBank/DDBJ databases">
        <authorList>
            <person name="Varghese N."/>
            <person name="Submissions S."/>
        </authorList>
    </citation>
    <scope>NUCLEOTIDE SEQUENCE [LARGE SCALE GENOMIC DNA]</scope>
    <source>
        <strain evidence="7">DSM 8344</strain>
    </source>
</reference>
<dbReference type="Gene3D" id="3.40.50.2300">
    <property type="match status" value="1"/>
</dbReference>
<dbReference type="InterPro" id="IPR001789">
    <property type="entry name" value="Sig_transdc_resp-reg_receiver"/>
</dbReference>
<dbReference type="OrthoDB" id="9808843at2"/>
<dbReference type="STRING" id="1121419.SAMN05443529_10481"/>
<evidence type="ECO:0000313" key="6">
    <source>
        <dbReference type="EMBL" id="SDG57492.1"/>
    </source>
</evidence>
<keyword evidence="7" id="KW-1185">Reference proteome</keyword>